<feature type="transmembrane region" description="Helical" evidence="1">
    <location>
        <begin position="15"/>
        <end position="40"/>
    </location>
</feature>
<keyword evidence="1" id="KW-0472">Membrane</keyword>
<dbReference type="AlphaFoldDB" id="A0A7W8ZTD2"/>
<evidence type="ECO:0000256" key="1">
    <source>
        <dbReference type="SAM" id="Phobius"/>
    </source>
</evidence>
<evidence type="ECO:0000313" key="2">
    <source>
        <dbReference type="EMBL" id="MBB5639512.1"/>
    </source>
</evidence>
<dbReference type="Proteomes" id="UP000561726">
    <property type="component" value="Unassembled WGS sequence"/>
</dbReference>
<reference evidence="2 3" key="1">
    <citation type="submission" date="2020-08" db="EMBL/GenBank/DDBJ databases">
        <title>Sequencing the genomes of 1000 actinobacteria strains.</title>
        <authorList>
            <person name="Klenk H.-P."/>
        </authorList>
    </citation>
    <scope>NUCLEOTIDE SEQUENCE [LARGE SCALE GENOMIC DNA]</scope>
    <source>
        <strain evidence="2 3">DSM 21065</strain>
    </source>
</reference>
<sequence length="138" mass="14043">MTVSPSSSARLADAGFGLIEIAVSMFLLALLAVAFLPFLVQGVRQSSANGTLATGTQLVNKEMENARAQTTCTGLTASTFTVLDPRGVTLQVARTVGGACPAAALSYPITVPVAVTVTRTDTGAVLASAKSLIFVAVK</sequence>
<keyword evidence="1" id="KW-0812">Transmembrane</keyword>
<evidence type="ECO:0000313" key="3">
    <source>
        <dbReference type="Proteomes" id="UP000561726"/>
    </source>
</evidence>
<organism evidence="2 3">
    <name type="scientific">Cryobacterium roopkundense</name>
    <dbReference type="NCBI Taxonomy" id="1001240"/>
    <lineage>
        <taxon>Bacteria</taxon>
        <taxon>Bacillati</taxon>
        <taxon>Actinomycetota</taxon>
        <taxon>Actinomycetes</taxon>
        <taxon>Micrococcales</taxon>
        <taxon>Microbacteriaceae</taxon>
        <taxon>Cryobacterium</taxon>
    </lineage>
</organism>
<protein>
    <submittedName>
        <fullName evidence="2">Type II secretory pathway pseudopilin PulG</fullName>
    </submittedName>
</protein>
<gene>
    <name evidence="2" type="ORF">BJ997_000060</name>
</gene>
<dbReference type="RefSeq" id="WP_183323203.1">
    <property type="nucleotide sequence ID" value="NZ_JACHBQ010000001.1"/>
</dbReference>
<comment type="caution">
    <text evidence="2">The sequence shown here is derived from an EMBL/GenBank/DDBJ whole genome shotgun (WGS) entry which is preliminary data.</text>
</comment>
<keyword evidence="1" id="KW-1133">Transmembrane helix</keyword>
<accession>A0A7W8ZTD2</accession>
<name>A0A7W8ZTD2_9MICO</name>
<dbReference type="EMBL" id="JACHBQ010000001">
    <property type="protein sequence ID" value="MBB5639512.1"/>
    <property type="molecule type" value="Genomic_DNA"/>
</dbReference>
<proteinExistence type="predicted"/>